<evidence type="ECO:0000313" key="1">
    <source>
        <dbReference type="EMBL" id="CAG8756161.1"/>
    </source>
</evidence>
<reference evidence="1" key="1">
    <citation type="submission" date="2021-06" db="EMBL/GenBank/DDBJ databases">
        <authorList>
            <person name="Kallberg Y."/>
            <person name="Tangrot J."/>
            <person name="Rosling A."/>
        </authorList>
    </citation>
    <scope>NUCLEOTIDE SEQUENCE</scope>
    <source>
        <strain evidence="1">IL203A</strain>
    </source>
</reference>
<sequence>PAKIDDSIEHDHGNIYEANIPSSNNSALISFILINNKTSKTTSKITGKSISKTSNRATSKTANKVVSKTTNKTITLSKLISAISEHFFSLVDEQKAKYKHCN</sequence>
<gene>
    <name evidence="1" type="ORF">DHETER_LOCUS14961</name>
</gene>
<feature type="non-terminal residue" evidence="1">
    <location>
        <position position="1"/>
    </location>
</feature>
<accession>A0ACA9QQP6</accession>
<dbReference type="EMBL" id="CAJVPU010048755">
    <property type="protein sequence ID" value="CAG8756161.1"/>
    <property type="molecule type" value="Genomic_DNA"/>
</dbReference>
<feature type="non-terminal residue" evidence="1">
    <location>
        <position position="102"/>
    </location>
</feature>
<organism evidence="1 2">
    <name type="scientific">Dentiscutata heterogama</name>
    <dbReference type="NCBI Taxonomy" id="1316150"/>
    <lineage>
        <taxon>Eukaryota</taxon>
        <taxon>Fungi</taxon>
        <taxon>Fungi incertae sedis</taxon>
        <taxon>Mucoromycota</taxon>
        <taxon>Glomeromycotina</taxon>
        <taxon>Glomeromycetes</taxon>
        <taxon>Diversisporales</taxon>
        <taxon>Gigasporaceae</taxon>
        <taxon>Dentiscutata</taxon>
    </lineage>
</organism>
<evidence type="ECO:0000313" key="2">
    <source>
        <dbReference type="Proteomes" id="UP000789702"/>
    </source>
</evidence>
<name>A0ACA9QQP6_9GLOM</name>
<dbReference type="Proteomes" id="UP000789702">
    <property type="component" value="Unassembled WGS sequence"/>
</dbReference>
<proteinExistence type="predicted"/>
<comment type="caution">
    <text evidence="1">The sequence shown here is derived from an EMBL/GenBank/DDBJ whole genome shotgun (WGS) entry which is preliminary data.</text>
</comment>
<keyword evidence="2" id="KW-1185">Reference proteome</keyword>
<protein>
    <submittedName>
        <fullName evidence="1">13848_t:CDS:1</fullName>
    </submittedName>
</protein>